<accession>A0AAN9I9Z4</accession>
<evidence type="ECO:0000313" key="2">
    <source>
        <dbReference type="Proteomes" id="UP001359559"/>
    </source>
</evidence>
<protein>
    <submittedName>
        <fullName evidence="1">Uncharacterized protein</fullName>
    </submittedName>
</protein>
<comment type="caution">
    <text evidence="1">The sequence shown here is derived from an EMBL/GenBank/DDBJ whole genome shotgun (WGS) entry which is preliminary data.</text>
</comment>
<reference evidence="1 2" key="1">
    <citation type="submission" date="2024-01" db="EMBL/GenBank/DDBJ databases">
        <title>The genomes of 5 underutilized Papilionoideae crops provide insights into root nodulation and disease resistance.</title>
        <authorList>
            <person name="Yuan L."/>
        </authorList>
    </citation>
    <scope>NUCLEOTIDE SEQUENCE [LARGE SCALE GENOMIC DNA]</scope>
    <source>
        <strain evidence="1">LY-2023</strain>
        <tissue evidence="1">Leaf</tissue>
    </source>
</reference>
<dbReference type="Proteomes" id="UP001359559">
    <property type="component" value="Unassembled WGS sequence"/>
</dbReference>
<gene>
    <name evidence="1" type="ORF">RJT34_32934</name>
</gene>
<keyword evidence="2" id="KW-1185">Reference proteome</keyword>
<name>A0AAN9I9Z4_CLITE</name>
<dbReference type="AlphaFoldDB" id="A0AAN9I9Z4"/>
<evidence type="ECO:0000313" key="1">
    <source>
        <dbReference type="EMBL" id="KAK7265316.1"/>
    </source>
</evidence>
<proteinExistence type="predicted"/>
<dbReference type="EMBL" id="JAYKXN010000008">
    <property type="protein sequence ID" value="KAK7265316.1"/>
    <property type="molecule type" value="Genomic_DNA"/>
</dbReference>
<organism evidence="1 2">
    <name type="scientific">Clitoria ternatea</name>
    <name type="common">Butterfly pea</name>
    <dbReference type="NCBI Taxonomy" id="43366"/>
    <lineage>
        <taxon>Eukaryota</taxon>
        <taxon>Viridiplantae</taxon>
        <taxon>Streptophyta</taxon>
        <taxon>Embryophyta</taxon>
        <taxon>Tracheophyta</taxon>
        <taxon>Spermatophyta</taxon>
        <taxon>Magnoliopsida</taxon>
        <taxon>eudicotyledons</taxon>
        <taxon>Gunneridae</taxon>
        <taxon>Pentapetalae</taxon>
        <taxon>rosids</taxon>
        <taxon>fabids</taxon>
        <taxon>Fabales</taxon>
        <taxon>Fabaceae</taxon>
        <taxon>Papilionoideae</taxon>
        <taxon>50 kb inversion clade</taxon>
        <taxon>NPAAA clade</taxon>
        <taxon>indigoferoid/millettioid clade</taxon>
        <taxon>Phaseoleae</taxon>
        <taxon>Clitoria</taxon>
    </lineage>
</organism>
<sequence>MWHEKISPVYEAWVPSQQSKNRFSLSLGFVRSYPRQCRSFLADKNATPRSSIMEGASVSWISITRRRFFICNTNL</sequence>